<keyword evidence="6" id="KW-0963">Cytoplasm</keyword>
<evidence type="ECO:0000256" key="5">
    <source>
        <dbReference type="ARBA" id="ARBA00012911"/>
    </source>
</evidence>
<dbReference type="GO" id="GO:0008747">
    <property type="term" value="F:N-acetylneuraminate lyase activity"/>
    <property type="evidence" value="ECO:0007669"/>
    <property type="project" value="UniProtKB-EC"/>
</dbReference>
<dbReference type="EC" id="4.1.3.3" evidence="5"/>
<evidence type="ECO:0000256" key="6">
    <source>
        <dbReference type="ARBA" id="ARBA00022490"/>
    </source>
</evidence>
<evidence type="ECO:0000256" key="3">
    <source>
        <dbReference type="ARBA" id="ARBA00006324"/>
    </source>
</evidence>
<keyword evidence="9" id="KW-0119">Carbohydrate metabolism</keyword>
<gene>
    <name evidence="11" type="ORF">C7M84_015674</name>
</gene>
<sequence>MAPSFAPFHNDGSLNLDVIPPTPSTCGIRVSLGCGECGADSAPCRKCEWDSWRGMSMTVAERKKLAEAWMACKKDVATVIVQCGAGCLLDTQELARHAESLGASGIAVFPCIFDKPKAPMTSSTTWWRWRRRVQDPALLLPHPMKTQVNLSMSEFLQKGVERIPTLCGLKFTDRDVSGEGKKCLEVAGGSLTIFNGFDEQLQEAVSQGFSCGVNVCYNFSAHHAADILSLMKAGKVDEAKEAQKAIVDLLGVIFKPTSGFTVAGVKAAMTLLTGLDVGPSRLPVKPLTPAMKESLRADLAARGLVK</sequence>
<evidence type="ECO:0000256" key="10">
    <source>
        <dbReference type="ARBA" id="ARBA00044906"/>
    </source>
</evidence>
<dbReference type="Proteomes" id="UP000283509">
    <property type="component" value="Unassembled WGS sequence"/>
</dbReference>
<accession>A0A3R7MNQ2</accession>
<dbReference type="OrthoDB" id="191315at2759"/>
<name>A0A3R7MNQ2_PENVA</name>
<dbReference type="Gene3D" id="3.20.20.70">
    <property type="entry name" value="Aldolase class I"/>
    <property type="match status" value="1"/>
</dbReference>
<reference evidence="11 12" key="1">
    <citation type="submission" date="2018-04" db="EMBL/GenBank/DDBJ databases">
        <authorList>
            <person name="Zhang X."/>
            <person name="Yuan J."/>
            <person name="Li F."/>
            <person name="Xiang J."/>
        </authorList>
    </citation>
    <scope>NUCLEOTIDE SEQUENCE [LARGE SCALE GENOMIC DNA]</scope>
    <source>
        <tissue evidence="11">Muscle</tissue>
    </source>
</reference>
<dbReference type="PANTHER" id="PTHR12128">
    <property type="entry name" value="DIHYDRODIPICOLINATE SYNTHASE"/>
    <property type="match status" value="1"/>
</dbReference>
<dbReference type="InterPro" id="IPR002220">
    <property type="entry name" value="DapA-like"/>
</dbReference>
<evidence type="ECO:0000256" key="8">
    <source>
        <dbReference type="ARBA" id="ARBA00023270"/>
    </source>
</evidence>
<keyword evidence="8" id="KW-0704">Schiff base</keyword>
<comment type="caution">
    <text evidence="11">The sequence shown here is derived from an EMBL/GenBank/DDBJ whole genome shotgun (WGS) entry which is preliminary data.</text>
</comment>
<dbReference type="AlphaFoldDB" id="A0A3R7MNQ2"/>
<dbReference type="EMBL" id="QCYY01002960">
    <property type="protein sequence ID" value="ROT66304.1"/>
    <property type="molecule type" value="Genomic_DNA"/>
</dbReference>
<dbReference type="GO" id="GO:0005737">
    <property type="term" value="C:cytoplasm"/>
    <property type="evidence" value="ECO:0007669"/>
    <property type="project" value="UniProtKB-SubCell"/>
</dbReference>
<organism evidence="11 12">
    <name type="scientific">Penaeus vannamei</name>
    <name type="common">Whiteleg shrimp</name>
    <name type="synonym">Litopenaeus vannamei</name>
    <dbReference type="NCBI Taxonomy" id="6689"/>
    <lineage>
        <taxon>Eukaryota</taxon>
        <taxon>Metazoa</taxon>
        <taxon>Ecdysozoa</taxon>
        <taxon>Arthropoda</taxon>
        <taxon>Crustacea</taxon>
        <taxon>Multicrustacea</taxon>
        <taxon>Malacostraca</taxon>
        <taxon>Eumalacostraca</taxon>
        <taxon>Eucarida</taxon>
        <taxon>Decapoda</taxon>
        <taxon>Dendrobranchiata</taxon>
        <taxon>Penaeoidea</taxon>
        <taxon>Penaeidae</taxon>
        <taxon>Penaeus</taxon>
    </lineage>
</organism>
<evidence type="ECO:0000256" key="4">
    <source>
        <dbReference type="ARBA" id="ARBA00011881"/>
    </source>
</evidence>
<dbReference type="PANTHER" id="PTHR12128:SF21">
    <property type="entry name" value="N-ACETYLNEURAMINATE LYASE"/>
    <property type="match status" value="1"/>
</dbReference>
<dbReference type="SMART" id="SM01130">
    <property type="entry name" value="DHDPS"/>
    <property type="match status" value="1"/>
</dbReference>
<comment type="subcellular location">
    <subcellularLocation>
        <location evidence="1">Cytoplasm</location>
    </subcellularLocation>
</comment>
<dbReference type="InterPro" id="IPR013785">
    <property type="entry name" value="Aldolase_TIM"/>
</dbReference>
<evidence type="ECO:0000256" key="1">
    <source>
        <dbReference type="ARBA" id="ARBA00004496"/>
    </source>
</evidence>
<keyword evidence="12" id="KW-1185">Reference proteome</keyword>
<comment type="similarity">
    <text evidence="3">Belongs to the DapA family. NanA subfamily.</text>
</comment>
<dbReference type="Pfam" id="PF00701">
    <property type="entry name" value="DHDPS"/>
    <property type="match status" value="1"/>
</dbReference>
<evidence type="ECO:0000313" key="11">
    <source>
        <dbReference type="EMBL" id="ROT66304.1"/>
    </source>
</evidence>
<dbReference type="STRING" id="6689.A0A3R7MNQ2"/>
<evidence type="ECO:0000256" key="7">
    <source>
        <dbReference type="ARBA" id="ARBA00023239"/>
    </source>
</evidence>
<dbReference type="SUPFAM" id="SSF51569">
    <property type="entry name" value="Aldolase"/>
    <property type="match status" value="1"/>
</dbReference>
<proteinExistence type="inferred from homology"/>
<reference evidence="11 12" key="2">
    <citation type="submission" date="2019-01" db="EMBL/GenBank/DDBJ databases">
        <title>The decoding of complex shrimp genome reveals the adaptation for benthos swimmer, frequently molting mechanism and breeding impact on genome.</title>
        <authorList>
            <person name="Sun Y."/>
            <person name="Gao Y."/>
            <person name="Yu Y."/>
        </authorList>
    </citation>
    <scope>NUCLEOTIDE SEQUENCE [LARGE SCALE GENOMIC DNA]</scope>
    <source>
        <tissue evidence="11">Muscle</tissue>
    </source>
</reference>
<comment type="subunit">
    <text evidence="4">Homotetramer.</text>
</comment>
<evidence type="ECO:0000256" key="2">
    <source>
        <dbReference type="ARBA" id="ARBA00004878"/>
    </source>
</evidence>
<evidence type="ECO:0000313" key="12">
    <source>
        <dbReference type="Proteomes" id="UP000283509"/>
    </source>
</evidence>
<evidence type="ECO:0000256" key="9">
    <source>
        <dbReference type="ARBA" id="ARBA00023277"/>
    </source>
</evidence>
<comment type="pathway">
    <text evidence="2">Amino-sugar metabolism; N-acetylneuraminate degradation.</text>
</comment>
<comment type="catalytic activity">
    <reaction evidence="10">
        <text>aceneuramate = aldehydo-N-acetyl-D-mannosamine + pyruvate</text>
        <dbReference type="Rhea" id="RHEA:23296"/>
        <dbReference type="ChEBI" id="CHEBI:15361"/>
        <dbReference type="ChEBI" id="CHEBI:17122"/>
        <dbReference type="ChEBI" id="CHEBI:173083"/>
        <dbReference type="EC" id="4.1.3.3"/>
    </reaction>
</comment>
<protein>
    <recommendedName>
        <fullName evidence="5">N-acetylneuraminate lyase</fullName>
        <ecNumber evidence="5">4.1.3.3</ecNumber>
    </recommendedName>
</protein>
<keyword evidence="7 11" id="KW-0456">Lyase</keyword>